<dbReference type="Proteomes" id="UP000636811">
    <property type="component" value="Unassembled WGS sequence"/>
</dbReference>
<accession>A0ABS0EC59</accession>
<feature type="transmembrane region" description="Helical" evidence="1">
    <location>
        <begin position="20"/>
        <end position="42"/>
    </location>
</feature>
<dbReference type="EMBL" id="JADOBI010000010">
    <property type="protein sequence ID" value="MBF7981663.1"/>
    <property type="molecule type" value="Genomic_DNA"/>
</dbReference>
<keyword evidence="1" id="KW-0812">Transmembrane</keyword>
<keyword evidence="1" id="KW-1133">Transmembrane helix</keyword>
<gene>
    <name evidence="2" type="ORF">IV433_19820</name>
</gene>
<dbReference type="RefSeq" id="WP_195815573.1">
    <property type="nucleotide sequence ID" value="NZ_JADOBI010000010.1"/>
</dbReference>
<organism evidence="2 3">
    <name type="scientific">Rahnella laticis</name>
    <dbReference type="NCBI Taxonomy" id="2787622"/>
    <lineage>
        <taxon>Bacteria</taxon>
        <taxon>Pseudomonadati</taxon>
        <taxon>Pseudomonadota</taxon>
        <taxon>Gammaproteobacteria</taxon>
        <taxon>Enterobacterales</taxon>
        <taxon>Yersiniaceae</taxon>
        <taxon>Rahnella</taxon>
    </lineage>
</organism>
<protein>
    <submittedName>
        <fullName evidence="2">Uncharacterized protein</fullName>
    </submittedName>
</protein>
<name>A0ABS0EC59_9GAMM</name>
<keyword evidence="3" id="KW-1185">Reference proteome</keyword>
<evidence type="ECO:0000256" key="1">
    <source>
        <dbReference type="SAM" id="Phobius"/>
    </source>
</evidence>
<sequence>MDNMPFQLSSGFNESQENGFYYQSFRFIINGFPFIMVFFEILRSDFGYLCEREKEVGFPLPAGSFDVKFDRQNNVDKEEYYAPAQPDEQLNAKGMAALGNVLEIILEKHVIKYHSQLFLAIADNPRLKHFYDRLARKHRHSLKYSIVSNIGYGGNGYAITAHY</sequence>
<evidence type="ECO:0000313" key="2">
    <source>
        <dbReference type="EMBL" id="MBF7981663.1"/>
    </source>
</evidence>
<comment type="caution">
    <text evidence="2">The sequence shown here is derived from an EMBL/GenBank/DDBJ whole genome shotgun (WGS) entry which is preliminary data.</text>
</comment>
<proteinExistence type="predicted"/>
<reference evidence="2 3" key="1">
    <citation type="submission" date="2020-11" db="EMBL/GenBank/DDBJ databases">
        <title>Taxonomic investigation of Rahnella strains.</title>
        <authorList>
            <person name="Lee S.D."/>
        </authorList>
    </citation>
    <scope>NUCLEOTIDE SEQUENCE [LARGE SCALE GENOMIC DNA]</scope>
    <source>
        <strain evidence="2 3">SAP-17</strain>
    </source>
</reference>
<keyword evidence="1" id="KW-0472">Membrane</keyword>
<evidence type="ECO:0000313" key="3">
    <source>
        <dbReference type="Proteomes" id="UP000636811"/>
    </source>
</evidence>